<accession>A0A0E3K0J0</accession>
<gene>
    <name evidence="3" type="ORF">CSCA_1927</name>
</gene>
<proteinExistence type="predicted"/>
<name>A0A0E3K0J0_CLOSL</name>
<dbReference type="AlphaFoldDB" id="A0A0E3K0J0"/>
<evidence type="ECO:0000313" key="4">
    <source>
        <dbReference type="Proteomes" id="UP000033115"/>
    </source>
</evidence>
<dbReference type="KEGG" id="csq:CSCA_1927"/>
<dbReference type="InterPro" id="IPR041501">
    <property type="entry name" value="DarA_C"/>
</dbReference>
<organism evidence="3 4">
    <name type="scientific">Clostridium scatologenes</name>
    <dbReference type="NCBI Taxonomy" id="1548"/>
    <lineage>
        <taxon>Bacteria</taxon>
        <taxon>Bacillati</taxon>
        <taxon>Bacillota</taxon>
        <taxon>Clostridia</taxon>
        <taxon>Eubacteriales</taxon>
        <taxon>Clostridiaceae</taxon>
        <taxon>Clostridium</taxon>
    </lineage>
</organism>
<dbReference type="STRING" id="1548.CSCA_1927"/>
<reference evidence="3 4" key="1">
    <citation type="journal article" date="2015" name="J. Biotechnol.">
        <title>Complete genome sequence of a malodorant-producing acetogen, Clostridium scatologenes ATCC 25775(T).</title>
        <authorList>
            <person name="Zhu Z."/>
            <person name="Guo T."/>
            <person name="Zheng H."/>
            <person name="Song T."/>
            <person name="Ouyang P."/>
            <person name="Xie J."/>
        </authorList>
    </citation>
    <scope>NUCLEOTIDE SEQUENCE [LARGE SCALE GENOMIC DNA]</scope>
    <source>
        <strain evidence="3 4">ATCC 25775</strain>
    </source>
</reference>
<dbReference type="RefSeq" id="WP_020073000.1">
    <property type="nucleotide sequence ID" value="NZ_CP009933.1"/>
</dbReference>
<sequence>MSDNVKGYEIKRAIAFENDRGFALGENPQAVQPFATWQFTEDASGRRDYYWGHYTTDKAAATRDYENRVSEYHHDYRVSEKSAYRYYSTQRPVDIGTFPKTENGPLYLVNFDKPESVEQGRFLAWGYLVYDAPLTEKQIGDYELRAAPGNPDRKAPMREPGESKSITARLAEGAKQAARDNAARPAPQKSAEKDR</sequence>
<evidence type="ECO:0000256" key="1">
    <source>
        <dbReference type="SAM" id="MobiDB-lite"/>
    </source>
</evidence>
<feature type="compositionally biased region" description="Basic and acidic residues" evidence="1">
    <location>
        <begin position="151"/>
        <end position="162"/>
    </location>
</feature>
<dbReference type="Proteomes" id="UP000033115">
    <property type="component" value="Chromosome"/>
</dbReference>
<dbReference type="EMBL" id="CP009933">
    <property type="protein sequence ID" value="AKA69052.1"/>
    <property type="molecule type" value="Genomic_DNA"/>
</dbReference>
<keyword evidence="4" id="KW-1185">Reference proteome</keyword>
<evidence type="ECO:0000313" key="3">
    <source>
        <dbReference type="EMBL" id="AKA69052.1"/>
    </source>
</evidence>
<protein>
    <recommendedName>
        <fullName evidence="2">Defence against restriction A C-terminal domain-containing protein</fullName>
    </recommendedName>
</protein>
<evidence type="ECO:0000259" key="2">
    <source>
        <dbReference type="Pfam" id="PF18789"/>
    </source>
</evidence>
<dbReference type="HOGENOM" id="CLU_090278_1_0_9"/>
<feature type="region of interest" description="Disordered" evidence="1">
    <location>
        <begin position="145"/>
        <end position="195"/>
    </location>
</feature>
<feature type="domain" description="Defence against restriction A C-terminal" evidence="2">
    <location>
        <begin position="82"/>
        <end position="148"/>
    </location>
</feature>
<dbReference type="Pfam" id="PF18789">
    <property type="entry name" value="DarA_C"/>
    <property type="match status" value="1"/>
</dbReference>